<dbReference type="EMBL" id="LGRX02000227">
    <property type="protein sequence ID" value="KAK3289133.1"/>
    <property type="molecule type" value="Genomic_DNA"/>
</dbReference>
<feature type="transmembrane region" description="Helical" evidence="1">
    <location>
        <begin position="281"/>
        <end position="301"/>
    </location>
</feature>
<proteinExistence type="predicted"/>
<sequence length="526" mass="59019">MPAGSKSDLPLVSDNGSQLLGAAASDYIFNPLCELPPPPSKDVESPCEIEIAEPALQRTGSRVVTPKLRGASILQTPLPQMILEQSEICKRRKKDFERYVLRRRGLGEDEDTTQRQDETFEAESSAWEVAATPLGFVLLGETLTIVLHVGTEHYFPWERPEYFWQCALACVLAFGSSSTLLVLSFSSFLCTLRADILLPRYVSIVGSAALITMAVTFVVLHYTWETAQRAPQPMPFLGLLVGVNGRSKKLVVFAVVVVLVHLIYIFMLAGFNAILVHYRKWNWAATLLVGSLQYLLSPFVVKRAQEAAGSDDISVSVVTSSLLLILHNMAMCMCMSHIPASQCLIVIAVTFVTNLGLALKRLTQISFKLSEFDIDEEEKVKRICGLLHYIVILETTQILVPLLYLYYFVVAFHSKGSAVMGNIKFGGWHFTRVNDEDLHDSIQNILLFFIIDVISFLALAGLLNFFLKIDMLKLVRFIAKEYGWAIAVQYVFYVELFACINTVECGMDLTFKFKWLEGDEWTHNLD</sequence>
<feature type="transmembrane region" description="Helical" evidence="1">
    <location>
        <begin position="250"/>
        <end position="275"/>
    </location>
</feature>
<name>A0AAE0H399_9CHLO</name>
<feature type="transmembrane region" description="Helical" evidence="1">
    <location>
        <begin position="162"/>
        <end position="189"/>
    </location>
</feature>
<keyword evidence="1" id="KW-0472">Membrane</keyword>
<feature type="transmembrane region" description="Helical" evidence="1">
    <location>
        <begin position="383"/>
        <end position="407"/>
    </location>
</feature>
<evidence type="ECO:0000256" key="1">
    <source>
        <dbReference type="SAM" id="Phobius"/>
    </source>
</evidence>
<feature type="transmembrane region" description="Helical" evidence="1">
    <location>
        <begin position="344"/>
        <end position="362"/>
    </location>
</feature>
<dbReference type="AlphaFoldDB" id="A0AAE0H399"/>
<gene>
    <name evidence="2" type="ORF">CYMTET_3423</name>
</gene>
<protein>
    <submittedName>
        <fullName evidence="2">Uncharacterized protein</fullName>
    </submittedName>
</protein>
<keyword evidence="1" id="KW-1133">Transmembrane helix</keyword>
<organism evidence="2 3">
    <name type="scientific">Cymbomonas tetramitiformis</name>
    <dbReference type="NCBI Taxonomy" id="36881"/>
    <lineage>
        <taxon>Eukaryota</taxon>
        <taxon>Viridiplantae</taxon>
        <taxon>Chlorophyta</taxon>
        <taxon>Pyramimonadophyceae</taxon>
        <taxon>Pyramimonadales</taxon>
        <taxon>Pyramimonadaceae</taxon>
        <taxon>Cymbomonas</taxon>
    </lineage>
</organism>
<accession>A0AAE0H399</accession>
<dbReference type="Proteomes" id="UP001190700">
    <property type="component" value="Unassembled WGS sequence"/>
</dbReference>
<keyword evidence="3" id="KW-1185">Reference proteome</keyword>
<feature type="transmembrane region" description="Helical" evidence="1">
    <location>
        <begin position="201"/>
        <end position="224"/>
    </location>
</feature>
<keyword evidence="1" id="KW-0812">Transmembrane</keyword>
<reference evidence="2 3" key="1">
    <citation type="journal article" date="2015" name="Genome Biol. Evol.">
        <title>Comparative Genomics of a Bacterivorous Green Alga Reveals Evolutionary Causalities and Consequences of Phago-Mixotrophic Mode of Nutrition.</title>
        <authorList>
            <person name="Burns J.A."/>
            <person name="Paasch A."/>
            <person name="Narechania A."/>
            <person name="Kim E."/>
        </authorList>
    </citation>
    <scope>NUCLEOTIDE SEQUENCE [LARGE SCALE GENOMIC DNA]</scope>
    <source>
        <strain evidence="2 3">PLY_AMNH</strain>
    </source>
</reference>
<evidence type="ECO:0000313" key="2">
    <source>
        <dbReference type="EMBL" id="KAK3289133.1"/>
    </source>
</evidence>
<comment type="caution">
    <text evidence="2">The sequence shown here is derived from an EMBL/GenBank/DDBJ whole genome shotgun (WGS) entry which is preliminary data.</text>
</comment>
<evidence type="ECO:0000313" key="3">
    <source>
        <dbReference type="Proteomes" id="UP001190700"/>
    </source>
</evidence>
<feature type="transmembrane region" description="Helical" evidence="1">
    <location>
        <begin position="445"/>
        <end position="467"/>
    </location>
</feature>